<protein>
    <recommendedName>
        <fullName evidence="1">Polyketide synthase dehydratase domain-containing protein</fullName>
    </recommendedName>
</protein>
<feature type="domain" description="Polyketide synthase dehydratase" evidence="1">
    <location>
        <begin position="66"/>
        <end position="158"/>
    </location>
</feature>
<gene>
    <name evidence="2" type="ORF">DPM12_22645</name>
</gene>
<comment type="caution">
    <text evidence="2">The sequence shown here is derived from an EMBL/GenBank/DDBJ whole genome shotgun (WGS) entry which is preliminary data.</text>
</comment>
<dbReference type="EMBL" id="QMIG01000069">
    <property type="protein sequence ID" value="RAW09151.1"/>
    <property type="molecule type" value="Genomic_DNA"/>
</dbReference>
<dbReference type="OrthoDB" id="9778690at2"/>
<name>A0A329QAQ9_9ACTN</name>
<dbReference type="Pfam" id="PF21089">
    <property type="entry name" value="PKS_DH_N"/>
    <property type="match status" value="1"/>
</dbReference>
<dbReference type="RefSeq" id="WP_146751950.1">
    <property type="nucleotide sequence ID" value="NZ_QMIG01000069.1"/>
</dbReference>
<feature type="non-terminal residue" evidence="2">
    <location>
        <position position="351"/>
    </location>
</feature>
<proteinExistence type="predicted"/>
<sequence length="351" mass="36804">TTTDAHHYQELLYALADLYCQGYELVDPGGEVDAVPPHVGLPTYPFAAEQVWIEPAVSVGSGAHLHPLVHSNVSDVQGLRFVSTVSGREPFVRADGAGDVRVVRDGGVLEMARAAVVLSDRAGERAVQVHDVVWHEALLVGAAGQSVHVELFDGAGADLNWQVCAADADSGDEELVHAAGAARLVERDADVLDLGEVRQVCTEQVQLADTPRVHAVWASPDRSGSGWRVLIDLAVERGVLDPGVVIVEPRDLDAVVAAVAAAAPEPVHAGRMLALRSAELAARGSRVCVASVSVTEASATRLVLDIDGCDETGQVVWRLRGLEYGQARIDADDAAQVSVSEGDGGRVAGPG</sequence>
<dbReference type="Gene3D" id="3.10.129.10">
    <property type="entry name" value="Hotdog Thioesterase"/>
    <property type="match status" value="1"/>
</dbReference>
<evidence type="ECO:0000313" key="3">
    <source>
        <dbReference type="Proteomes" id="UP000250462"/>
    </source>
</evidence>
<organism evidence="2 3">
    <name type="scientific">Phytoactinopolyspora halophila</name>
    <dbReference type="NCBI Taxonomy" id="1981511"/>
    <lineage>
        <taxon>Bacteria</taxon>
        <taxon>Bacillati</taxon>
        <taxon>Actinomycetota</taxon>
        <taxon>Actinomycetes</taxon>
        <taxon>Jiangellales</taxon>
        <taxon>Jiangellaceae</taxon>
        <taxon>Phytoactinopolyspora</taxon>
    </lineage>
</organism>
<feature type="non-terminal residue" evidence="2">
    <location>
        <position position="1"/>
    </location>
</feature>
<keyword evidence="3" id="KW-1185">Reference proteome</keyword>
<accession>A0A329QAQ9</accession>
<dbReference type="Gene3D" id="3.10.129.120">
    <property type="match status" value="1"/>
</dbReference>
<dbReference type="AlphaFoldDB" id="A0A329QAQ9"/>
<dbReference type="Proteomes" id="UP000250462">
    <property type="component" value="Unassembled WGS sequence"/>
</dbReference>
<evidence type="ECO:0000313" key="2">
    <source>
        <dbReference type="EMBL" id="RAW09151.1"/>
    </source>
</evidence>
<reference evidence="2 3" key="1">
    <citation type="submission" date="2018-06" db="EMBL/GenBank/DDBJ databases">
        <title>Phytoactinopolyspora halophila sp. nov., a novel halophilic actinomycete isolated from a saline soil in China.</title>
        <authorList>
            <person name="Tang S.-K."/>
        </authorList>
    </citation>
    <scope>NUCLEOTIDE SEQUENCE [LARGE SCALE GENOMIC DNA]</scope>
    <source>
        <strain evidence="2 3">YIM 96934</strain>
    </source>
</reference>
<evidence type="ECO:0000259" key="1">
    <source>
        <dbReference type="Pfam" id="PF21089"/>
    </source>
</evidence>
<dbReference type="InterPro" id="IPR049552">
    <property type="entry name" value="PKS_DH_N"/>
</dbReference>
<dbReference type="Gene3D" id="3.30.70.3290">
    <property type="match status" value="1"/>
</dbReference>